<dbReference type="KEGG" id="tpol:Mal48_44600"/>
<reference evidence="2 3" key="1">
    <citation type="submission" date="2019-02" db="EMBL/GenBank/DDBJ databases">
        <title>Deep-cultivation of Planctomycetes and their phenomic and genomic characterization uncovers novel biology.</title>
        <authorList>
            <person name="Wiegand S."/>
            <person name="Jogler M."/>
            <person name="Boedeker C."/>
            <person name="Pinto D."/>
            <person name="Vollmers J."/>
            <person name="Rivas-Marin E."/>
            <person name="Kohn T."/>
            <person name="Peeters S.H."/>
            <person name="Heuer A."/>
            <person name="Rast P."/>
            <person name="Oberbeckmann S."/>
            <person name="Bunk B."/>
            <person name="Jeske O."/>
            <person name="Meyerdierks A."/>
            <person name="Storesund J.E."/>
            <person name="Kallscheuer N."/>
            <person name="Luecker S."/>
            <person name="Lage O.M."/>
            <person name="Pohl T."/>
            <person name="Merkel B.J."/>
            <person name="Hornburger P."/>
            <person name="Mueller R.-W."/>
            <person name="Bruemmer F."/>
            <person name="Labrenz M."/>
            <person name="Spormann A.M."/>
            <person name="Op den Camp H."/>
            <person name="Overmann J."/>
            <person name="Amann R."/>
            <person name="Jetten M.S.M."/>
            <person name="Mascher T."/>
            <person name="Medema M.H."/>
            <person name="Devos D.P."/>
            <person name="Kaster A.-K."/>
            <person name="Ovreas L."/>
            <person name="Rohde M."/>
            <person name="Galperin M.Y."/>
            <person name="Jogler C."/>
        </authorList>
    </citation>
    <scope>NUCLEOTIDE SEQUENCE [LARGE SCALE GENOMIC DNA]</scope>
    <source>
        <strain evidence="2 3">Mal48</strain>
    </source>
</reference>
<feature type="domain" description="Amidohydrolase-related" evidence="1">
    <location>
        <begin position="72"/>
        <end position="284"/>
    </location>
</feature>
<evidence type="ECO:0000313" key="2">
    <source>
        <dbReference type="EMBL" id="QDT35184.1"/>
    </source>
</evidence>
<evidence type="ECO:0000313" key="3">
    <source>
        <dbReference type="Proteomes" id="UP000315724"/>
    </source>
</evidence>
<dbReference type="Proteomes" id="UP000315724">
    <property type="component" value="Chromosome"/>
</dbReference>
<dbReference type="EMBL" id="CP036267">
    <property type="protein sequence ID" value="QDT35184.1"/>
    <property type="molecule type" value="Genomic_DNA"/>
</dbReference>
<protein>
    <submittedName>
        <fullName evidence="2">Amidohydrolase</fullName>
    </submittedName>
</protein>
<dbReference type="Pfam" id="PF04909">
    <property type="entry name" value="Amidohydro_2"/>
    <property type="match status" value="1"/>
</dbReference>
<dbReference type="AlphaFoldDB" id="A0A517QUA5"/>
<dbReference type="InterPro" id="IPR032466">
    <property type="entry name" value="Metal_Hydrolase"/>
</dbReference>
<evidence type="ECO:0000259" key="1">
    <source>
        <dbReference type="Pfam" id="PF04909"/>
    </source>
</evidence>
<dbReference type="GO" id="GO:0016787">
    <property type="term" value="F:hydrolase activity"/>
    <property type="evidence" value="ECO:0007669"/>
    <property type="project" value="UniProtKB-KW"/>
</dbReference>
<sequence>MTDVTNSLLRHTKLLDPEQLKKYRIWDSYFTPSHSHPGADGRSQLIADIERTLPTIELAHIEKLCYFAHVGVGTTADKDLEALLRSNPDAVLEPLQKWPDLLLGMIQLNPNNVPASLDAINRWLADGPMLGVYFPGGGPASLACSHPNFDKLIPRIHELNGVIMQHTWYVTGGKPGPGISTPAELATLATRYPEQKFLCAHAGGEWEKGIRAIQASPNVLIETSGFDATAGFIEMAERDLGPKRVIFGSHLPSRSLGTELSKVIAANIPERSKRLMLGENYRRLVSRISQ</sequence>
<keyword evidence="3" id="KW-1185">Reference proteome</keyword>
<dbReference type="InterPro" id="IPR006680">
    <property type="entry name" value="Amidohydro-rel"/>
</dbReference>
<keyword evidence="2" id="KW-0378">Hydrolase</keyword>
<dbReference type="OrthoDB" id="9771932at2"/>
<gene>
    <name evidence="2" type="ORF">Mal48_44600</name>
</gene>
<dbReference type="Gene3D" id="3.20.20.140">
    <property type="entry name" value="Metal-dependent hydrolases"/>
    <property type="match status" value="1"/>
</dbReference>
<dbReference type="RefSeq" id="WP_145204332.1">
    <property type="nucleotide sequence ID" value="NZ_CP036267.1"/>
</dbReference>
<organism evidence="2 3">
    <name type="scientific">Thalassoglobus polymorphus</name>
    <dbReference type="NCBI Taxonomy" id="2527994"/>
    <lineage>
        <taxon>Bacteria</taxon>
        <taxon>Pseudomonadati</taxon>
        <taxon>Planctomycetota</taxon>
        <taxon>Planctomycetia</taxon>
        <taxon>Planctomycetales</taxon>
        <taxon>Planctomycetaceae</taxon>
        <taxon>Thalassoglobus</taxon>
    </lineage>
</organism>
<accession>A0A517QUA5</accession>
<dbReference type="SUPFAM" id="SSF51556">
    <property type="entry name" value="Metallo-dependent hydrolases"/>
    <property type="match status" value="1"/>
</dbReference>
<proteinExistence type="predicted"/>
<name>A0A517QUA5_9PLAN</name>